<sequence length="33" mass="3765">MTNWILMVAHDLQHMTMKAVVSGLRQDIGNVRV</sequence>
<evidence type="ECO:0000313" key="1">
    <source>
        <dbReference type="EMBL" id="KKL26563.1"/>
    </source>
</evidence>
<feature type="non-terminal residue" evidence="1">
    <location>
        <position position="33"/>
    </location>
</feature>
<gene>
    <name evidence="1" type="ORF">LCGC14_2393990</name>
</gene>
<organism evidence="1">
    <name type="scientific">marine sediment metagenome</name>
    <dbReference type="NCBI Taxonomy" id="412755"/>
    <lineage>
        <taxon>unclassified sequences</taxon>
        <taxon>metagenomes</taxon>
        <taxon>ecological metagenomes</taxon>
    </lineage>
</organism>
<comment type="caution">
    <text evidence="1">The sequence shown here is derived from an EMBL/GenBank/DDBJ whole genome shotgun (WGS) entry which is preliminary data.</text>
</comment>
<dbReference type="EMBL" id="LAZR01035795">
    <property type="protein sequence ID" value="KKL26563.1"/>
    <property type="molecule type" value="Genomic_DNA"/>
</dbReference>
<accession>A0A0F9ERS7</accession>
<dbReference type="AlphaFoldDB" id="A0A0F9ERS7"/>
<reference evidence="1" key="1">
    <citation type="journal article" date="2015" name="Nature">
        <title>Complex archaea that bridge the gap between prokaryotes and eukaryotes.</title>
        <authorList>
            <person name="Spang A."/>
            <person name="Saw J.H."/>
            <person name="Jorgensen S.L."/>
            <person name="Zaremba-Niedzwiedzka K."/>
            <person name="Martijn J."/>
            <person name="Lind A.E."/>
            <person name="van Eijk R."/>
            <person name="Schleper C."/>
            <person name="Guy L."/>
            <person name="Ettema T.J."/>
        </authorList>
    </citation>
    <scope>NUCLEOTIDE SEQUENCE</scope>
</reference>
<name>A0A0F9ERS7_9ZZZZ</name>
<proteinExistence type="predicted"/>
<protein>
    <submittedName>
        <fullName evidence="1">Uncharacterized protein</fullName>
    </submittedName>
</protein>